<accession>A0ABS2K5C0</accession>
<reference evidence="1" key="1">
    <citation type="submission" date="2020-10" db="EMBL/GenBank/DDBJ databases">
        <title>Phylogeny of dyella-like bacteria.</title>
        <authorList>
            <person name="Fu J."/>
        </authorList>
    </citation>
    <scope>NUCLEOTIDE SEQUENCE</scope>
    <source>
        <strain evidence="1">DHOC52</strain>
    </source>
</reference>
<dbReference type="Proteomes" id="UP001430149">
    <property type="component" value="Unassembled WGS sequence"/>
</dbReference>
<evidence type="ECO:0000313" key="1">
    <source>
        <dbReference type="EMBL" id="MBM7126401.1"/>
    </source>
</evidence>
<name>A0ABS2K5C0_9GAMM</name>
<dbReference type="RefSeq" id="WP_204682956.1">
    <property type="nucleotide sequence ID" value="NZ_BSNR01000004.1"/>
</dbReference>
<dbReference type="Gene3D" id="3.40.50.300">
    <property type="entry name" value="P-loop containing nucleotide triphosphate hydrolases"/>
    <property type="match status" value="1"/>
</dbReference>
<keyword evidence="2" id="KW-1185">Reference proteome</keyword>
<organism evidence="1 2">
    <name type="scientific">Dyella flava</name>
    <dbReference type="NCBI Taxonomy" id="1920170"/>
    <lineage>
        <taxon>Bacteria</taxon>
        <taxon>Pseudomonadati</taxon>
        <taxon>Pseudomonadota</taxon>
        <taxon>Gammaproteobacteria</taxon>
        <taxon>Lysobacterales</taxon>
        <taxon>Rhodanobacteraceae</taxon>
        <taxon>Dyella</taxon>
    </lineage>
</organism>
<gene>
    <name evidence="1" type="ORF">ISP19_13555</name>
</gene>
<dbReference type="InterPro" id="IPR027417">
    <property type="entry name" value="P-loop_NTPase"/>
</dbReference>
<proteinExistence type="predicted"/>
<sequence>MKEGVIAVPKRLLGLFLPHRAAVPSEQADASTTAESVVAQNTQSIDSQGLFVLGAARSGTTVLQNALNDSRDIFLFGEPSFQDDPGKADFAARYNAMHRAWGNQETKSSFCPAFFGGDAPWSDYLRHLATLYRYVGSKIVVNPEKSQATCQRVFDFHCRYFYRSHYIFTFRNPIDVLMSTRGLAELNGDVAASYETVLSSFVRVIALYIRMLRNLPSVHAVFHEHIDETIFRDLGLKLRVDLAHAASYYDKKRVRHYSLDDIPVDARESARTVAELYEDLRKHALAGFGLVQLEQNSGHFDIAHYTPLGALQRRVDQWLAQR</sequence>
<dbReference type="SUPFAM" id="SSF52540">
    <property type="entry name" value="P-loop containing nucleoside triphosphate hydrolases"/>
    <property type="match status" value="1"/>
</dbReference>
<evidence type="ECO:0000313" key="2">
    <source>
        <dbReference type="Proteomes" id="UP001430149"/>
    </source>
</evidence>
<comment type="caution">
    <text evidence="1">The sequence shown here is derived from an EMBL/GenBank/DDBJ whole genome shotgun (WGS) entry which is preliminary data.</text>
</comment>
<protein>
    <submittedName>
        <fullName evidence="1">Sulfotransferase</fullName>
    </submittedName>
</protein>
<dbReference type="Pfam" id="PF13469">
    <property type="entry name" value="Sulfotransfer_3"/>
    <property type="match status" value="1"/>
</dbReference>
<dbReference type="EMBL" id="JADIKE010000037">
    <property type="protein sequence ID" value="MBM7126401.1"/>
    <property type="molecule type" value="Genomic_DNA"/>
</dbReference>